<gene>
    <name evidence="3" type="ORF">MAR_033130</name>
</gene>
<name>A0ABY7G842_MYAAR</name>
<keyword evidence="2" id="KW-1133">Transmembrane helix</keyword>
<reference evidence="3" key="1">
    <citation type="submission" date="2022-11" db="EMBL/GenBank/DDBJ databases">
        <title>Centuries of genome instability and evolution in soft-shell clam transmissible cancer (bioRxiv).</title>
        <authorList>
            <person name="Hart S.F.M."/>
            <person name="Yonemitsu M.A."/>
            <person name="Giersch R.M."/>
            <person name="Beal B.F."/>
            <person name="Arriagada G."/>
            <person name="Davis B.W."/>
            <person name="Ostrander E.A."/>
            <person name="Goff S.P."/>
            <person name="Metzger M.J."/>
        </authorList>
    </citation>
    <scope>NUCLEOTIDE SEQUENCE</scope>
    <source>
        <strain evidence="3">MELC-2E11</strain>
        <tissue evidence="3">Siphon/mantle</tissue>
    </source>
</reference>
<evidence type="ECO:0008006" key="5">
    <source>
        <dbReference type="Google" id="ProtNLM"/>
    </source>
</evidence>
<proteinExistence type="predicted"/>
<dbReference type="Proteomes" id="UP001164746">
    <property type="component" value="Chromosome 17"/>
</dbReference>
<keyword evidence="4" id="KW-1185">Reference proteome</keyword>
<organism evidence="3 4">
    <name type="scientific">Mya arenaria</name>
    <name type="common">Soft-shell clam</name>
    <dbReference type="NCBI Taxonomy" id="6604"/>
    <lineage>
        <taxon>Eukaryota</taxon>
        <taxon>Metazoa</taxon>
        <taxon>Spiralia</taxon>
        <taxon>Lophotrochozoa</taxon>
        <taxon>Mollusca</taxon>
        <taxon>Bivalvia</taxon>
        <taxon>Autobranchia</taxon>
        <taxon>Heteroconchia</taxon>
        <taxon>Euheterodonta</taxon>
        <taxon>Imparidentia</taxon>
        <taxon>Neoheterodontei</taxon>
        <taxon>Myida</taxon>
        <taxon>Myoidea</taxon>
        <taxon>Myidae</taxon>
        <taxon>Mya</taxon>
    </lineage>
</organism>
<feature type="transmembrane region" description="Helical" evidence="2">
    <location>
        <begin position="98"/>
        <end position="119"/>
    </location>
</feature>
<protein>
    <recommendedName>
        <fullName evidence="5">Transmembrane protein</fullName>
    </recommendedName>
</protein>
<keyword evidence="2" id="KW-0812">Transmembrane</keyword>
<evidence type="ECO:0000313" key="4">
    <source>
        <dbReference type="Proteomes" id="UP001164746"/>
    </source>
</evidence>
<sequence length="126" mass="14071">MEKAGTKGYTFLNLDDPPPYEPPGNDGQRYQPCRNYRQPYPGQQPDEGQLQCIIQQQYGLQPYGEPTHVQSPTTATRLAAAAGEMEAAKIFSRKARNFVISSFVFGVMWFGIATAIIVMNNNKNKP</sequence>
<evidence type="ECO:0000256" key="1">
    <source>
        <dbReference type="SAM" id="MobiDB-lite"/>
    </source>
</evidence>
<keyword evidence="2" id="KW-0472">Membrane</keyword>
<accession>A0ABY7G842</accession>
<evidence type="ECO:0000256" key="2">
    <source>
        <dbReference type="SAM" id="Phobius"/>
    </source>
</evidence>
<dbReference type="EMBL" id="CP111028">
    <property type="protein sequence ID" value="WAR30588.1"/>
    <property type="molecule type" value="Genomic_DNA"/>
</dbReference>
<evidence type="ECO:0000313" key="3">
    <source>
        <dbReference type="EMBL" id="WAR30588.1"/>
    </source>
</evidence>
<feature type="region of interest" description="Disordered" evidence="1">
    <location>
        <begin position="1"/>
        <end position="48"/>
    </location>
</feature>